<reference evidence="3" key="1">
    <citation type="journal article" date="2020" name="Stud. Mycol.">
        <title>101 Dothideomycetes genomes: a test case for predicting lifestyles and emergence of pathogens.</title>
        <authorList>
            <person name="Haridas S."/>
            <person name="Albert R."/>
            <person name="Binder M."/>
            <person name="Bloem J."/>
            <person name="Labutti K."/>
            <person name="Salamov A."/>
            <person name="Andreopoulos B."/>
            <person name="Baker S."/>
            <person name="Barry K."/>
            <person name="Bills G."/>
            <person name="Bluhm B."/>
            <person name="Cannon C."/>
            <person name="Castanera R."/>
            <person name="Culley D."/>
            <person name="Daum C."/>
            <person name="Ezra D."/>
            <person name="Gonzalez J."/>
            <person name="Henrissat B."/>
            <person name="Kuo A."/>
            <person name="Liang C."/>
            <person name="Lipzen A."/>
            <person name="Lutzoni F."/>
            <person name="Magnuson J."/>
            <person name="Mondo S."/>
            <person name="Nolan M."/>
            <person name="Ohm R."/>
            <person name="Pangilinan J."/>
            <person name="Park H.-J."/>
            <person name="Ramirez L."/>
            <person name="Alfaro M."/>
            <person name="Sun H."/>
            <person name="Tritt A."/>
            <person name="Yoshinaga Y."/>
            <person name="Zwiers L.-H."/>
            <person name="Turgeon B."/>
            <person name="Goodwin S."/>
            <person name="Spatafora J."/>
            <person name="Crous P."/>
            <person name="Grigoriev I."/>
        </authorList>
    </citation>
    <scope>NUCLEOTIDE SEQUENCE</scope>
    <source>
        <strain evidence="3">CBS 269.34</strain>
    </source>
</reference>
<feature type="region of interest" description="Disordered" evidence="1">
    <location>
        <begin position="24"/>
        <end position="74"/>
    </location>
</feature>
<evidence type="ECO:0000256" key="2">
    <source>
        <dbReference type="SAM" id="SignalP"/>
    </source>
</evidence>
<evidence type="ECO:0000313" key="4">
    <source>
        <dbReference type="Proteomes" id="UP000799750"/>
    </source>
</evidence>
<accession>A0A6A6QKL6</accession>
<feature type="compositionally biased region" description="Low complexity" evidence="1">
    <location>
        <begin position="36"/>
        <end position="62"/>
    </location>
</feature>
<feature type="compositionally biased region" description="Pro residues" evidence="1">
    <location>
        <begin position="65"/>
        <end position="74"/>
    </location>
</feature>
<evidence type="ECO:0000313" key="3">
    <source>
        <dbReference type="EMBL" id="KAF2492510.1"/>
    </source>
</evidence>
<feature type="chain" id="PRO_5025676177" evidence="2">
    <location>
        <begin position="20"/>
        <end position="74"/>
    </location>
</feature>
<feature type="signal peptide" evidence="2">
    <location>
        <begin position="1"/>
        <end position="19"/>
    </location>
</feature>
<keyword evidence="2" id="KW-0732">Signal</keyword>
<dbReference type="AlphaFoldDB" id="A0A6A6QKL6"/>
<proteinExistence type="predicted"/>
<sequence>MLHTVKIALVALLASSAVAAPIGDKPEFSAHHHSGAPHPSGGFPISFPVPSGGFPVPSGGFPKPTGFPPLPSGT</sequence>
<organism evidence="3 4">
    <name type="scientific">Lophium mytilinum</name>
    <dbReference type="NCBI Taxonomy" id="390894"/>
    <lineage>
        <taxon>Eukaryota</taxon>
        <taxon>Fungi</taxon>
        <taxon>Dikarya</taxon>
        <taxon>Ascomycota</taxon>
        <taxon>Pezizomycotina</taxon>
        <taxon>Dothideomycetes</taxon>
        <taxon>Pleosporomycetidae</taxon>
        <taxon>Mytilinidiales</taxon>
        <taxon>Mytilinidiaceae</taxon>
        <taxon>Lophium</taxon>
    </lineage>
</organism>
<gene>
    <name evidence="3" type="ORF">BU16DRAFT_564961</name>
</gene>
<keyword evidence="4" id="KW-1185">Reference proteome</keyword>
<evidence type="ECO:0000256" key="1">
    <source>
        <dbReference type="SAM" id="MobiDB-lite"/>
    </source>
</evidence>
<dbReference type="Proteomes" id="UP000799750">
    <property type="component" value="Unassembled WGS sequence"/>
</dbReference>
<dbReference type="EMBL" id="MU004194">
    <property type="protein sequence ID" value="KAF2492510.1"/>
    <property type="molecule type" value="Genomic_DNA"/>
</dbReference>
<name>A0A6A6QKL6_9PEZI</name>
<protein>
    <submittedName>
        <fullName evidence="3">Uncharacterized protein</fullName>
    </submittedName>
</protein>